<dbReference type="Proteomes" id="UP000053257">
    <property type="component" value="Unassembled WGS sequence"/>
</dbReference>
<feature type="compositionally biased region" description="Low complexity" evidence="1">
    <location>
        <begin position="547"/>
        <end position="567"/>
    </location>
</feature>
<evidence type="ECO:0000313" key="2">
    <source>
        <dbReference type="EMBL" id="KIP06526.1"/>
    </source>
</evidence>
<keyword evidence="3" id="KW-1185">Reference proteome</keyword>
<dbReference type="AlphaFoldDB" id="A0A0C3RXF0"/>
<dbReference type="OrthoDB" id="10559520at2759"/>
<gene>
    <name evidence="2" type="ORF">PHLGIDRAFT_19424</name>
</gene>
<reference evidence="2 3" key="1">
    <citation type="journal article" date="2014" name="PLoS Genet.">
        <title>Analysis of the Phlebiopsis gigantea genome, transcriptome and secretome provides insight into its pioneer colonization strategies of wood.</title>
        <authorList>
            <person name="Hori C."/>
            <person name="Ishida T."/>
            <person name="Igarashi K."/>
            <person name="Samejima M."/>
            <person name="Suzuki H."/>
            <person name="Master E."/>
            <person name="Ferreira P."/>
            <person name="Ruiz-Duenas F.J."/>
            <person name="Held B."/>
            <person name="Canessa P."/>
            <person name="Larrondo L.F."/>
            <person name="Schmoll M."/>
            <person name="Druzhinina I.S."/>
            <person name="Kubicek C.P."/>
            <person name="Gaskell J.A."/>
            <person name="Kersten P."/>
            <person name="St John F."/>
            <person name="Glasner J."/>
            <person name="Sabat G."/>
            <person name="Splinter BonDurant S."/>
            <person name="Syed K."/>
            <person name="Yadav J."/>
            <person name="Mgbeahuruike A.C."/>
            <person name="Kovalchuk A."/>
            <person name="Asiegbu F.O."/>
            <person name="Lackner G."/>
            <person name="Hoffmeister D."/>
            <person name="Rencoret J."/>
            <person name="Gutierrez A."/>
            <person name="Sun H."/>
            <person name="Lindquist E."/>
            <person name="Barry K."/>
            <person name="Riley R."/>
            <person name="Grigoriev I.V."/>
            <person name="Henrissat B."/>
            <person name="Kues U."/>
            <person name="Berka R.M."/>
            <person name="Martinez A.T."/>
            <person name="Covert S.F."/>
            <person name="Blanchette R.A."/>
            <person name="Cullen D."/>
        </authorList>
    </citation>
    <scope>NUCLEOTIDE SEQUENCE [LARGE SCALE GENOMIC DNA]</scope>
    <source>
        <strain evidence="2 3">11061_1 CR5-6</strain>
    </source>
</reference>
<proteinExistence type="predicted"/>
<dbReference type="EMBL" id="KN840516">
    <property type="protein sequence ID" value="KIP06526.1"/>
    <property type="molecule type" value="Genomic_DNA"/>
</dbReference>
<feature type="region of interest" description="Disordered" evidence="1">
    <location>
        <begin position="265"/>
        <end position="300"/>
    </location>
</feature>
<protein>
    <submittedName>
        <fullName evidence="2">Uncharacterized protein</fullName>
    </submittedName>
</protein>
<evidence type="ECO:0000256" key="1">
    <source>
        <dbReference type="SAM" id="MobiDB-lite"/>
    </source>
</evidence>
<evidence type="ECO:0000313" key="3">
    <source>
        <dbReference type="Proteomes" id="UP000053257"/>
    </source>
</evidence>
<feature type="compositionally biased region" description="Polar residues" evidence="1">
    <location>
        <begin position="265"/>
        <end position="281"/>
    </location>
</feature>
<dbReference type="HOGENOM" id="CLU_480670_0_0_1"/>
<accession>A0A0C3RXF0</accession>
<feature type="region of interest" description="Disordered" evidence="1">
    <location>
        <begin position="543"/>
        <end position="567"/>
    </location>
</feature>
<name>A0A0C3RXF0_PHLG1</name>
<organism evidence="2 3">
    <name type="scientific">Phlebiopsis gigantea (strain 11061_1 CR5-6)</name>
    <name type="common">White-rot fungus</name>
    <name type="synonym">Peniophora gigantea</name>
    <dbReference type="NCBI Taxonomy" id="745531"/>
    <lineage>
        <taxon>Eukaryota</taxon>
        <taxon>Fungi</taxon>
        <taxon>Dikarya</taxon>
        <taxon>Basidiomycota</taxon>
        <taxon>Agaricomycotina</taxon>
        <taxon>Agaricomycetes</taxon>
        <taxon>Polyporales</taxon>
        <taxon>Phanerochaetaceae</taxon>
        <taxon>Phlebiopsis</taxon>
    </lineage>
</organism>
<sequence length="567" mass="61372">MSSPTTLTVAASHSLDMRDKLRRLFASVASPRETSSWSQLHAVPPMQAVTKRAASHLICSGDRHKRCGFSDLYAVQFSISRDIFELLDAEHTKLSVARQKLHSEDMFMKAWRYKRDAKAFHKAVQVRVDGCAMLATRTPRVTGSAQGYAPPAINLSPPSPSIHPTYISCDASASEADDSFNLHTPTDSEFSHDGLEDRKFLEDCYPVLKARQSLDFSPSLDVIVEKPSPELDHHDFHVQRIPLSEIEEHCGEEAMITIEEVISSPATRQQEPCSADVPQSPSDDELKDGDDTPSSSSGDELTAELMTAEIMVGTPATSGPASCVESKPDMCIGVDYDNPAEYIDMYLYGYGVDPREYWGVTGSLSRATLKHIADLFRDDGLLAGISILESLLRPTTMFINSGMSHEAESVISYTTELVSPSDSLVTSPGPALAGAIGEIVCAPNTDILEPHAMSAGAEDADSASILAEPYGPSRSTTVDDQLVGEAPHAHLGDQLAFMMQHLPSPVSPMALASPVTPKSSRPTVVGVASEVKQERPRLWDIRNSPQPTIIDLPTTPTSDDTTLGLAL</sequence>